<sequence>MPSGKTDRKKTGRCGWYTAEVEEWLLGFLDECKKLSKSKKIDNFYTVRARELWLKFPQAAALCAGLTADNSNSLSDAPPQEGESNSQQSTTYSKDENDFNRKMGWDKLPQAEYEKKKEGFEKCRYKISEYYRHRMHGSANDTDKVLGMMMDAATPNRPQKLTMVQMFGKLYRESLILPVMEKEWKKCCDEYKHLTGATVEAMGDGENEAGDMGNDNDKSGPGNNPNPSTASKVKKPTWIAVYNLKQLFEQQSEETKRHVAAEVKRVHKEALLKKEAMLDEEKMPEELEMAMNKLGVVACRFANATANQSKHLVSMVIIGPNSRDGGNIELKWVHVGNTPGGLIWPEYDPRAFKEAEKALIRFGEQCFNAEARAARAIPNSIPLPLQPDEDSWTVPQHPTEIAASIVRKNADRQRLGPGRNSANIVSSLTEGSTSGSRRSQVTSGIQQDPIPPPSGPRLRPSFSPPTPAPEKLLETQFQRAVSMDPDVDITINFLGATKAYLPLPQTPSPFRSVVTCPRSNSDTATAQPDPALFPHFQSSSLQSGTEMLNGPNNDDAIAQDENPIWNHPRASEFWPALKEVMSSFKKGAKWTGWPELVTAYIALEEHFGFVEDNGKFRTRKETSAIKYFQTGNGDPSDQEVQKARAKFPKAWSAWWDDIMPNEDANEFYLLDSTSGKGGLYKLVLGLFWWGKWVHEEVENCISEEDTNQARERAAEWVQNCLGMHEILEAVLEHVQGAKGRKRKATVQDSWKKSDAKKRKTSPNRGST</sequence>
<feature type="region of interest" description="Disordered" evidence="1">
    <location>
        <begin position="541"/>
        <end position="563"/>
    </location>
</feature>
<feature type="compositionally biased region" description="Polar residues" evidence="1">
    <location>
        <begin position="221"/>
        <end position="231"/>
    </location>
</feature>
<reference evidence="2 3" key="1">
    <citation type="submission" date="2024-01" db="EMBL/GenBank/DDBJ databases">
        <title>A draft genome for the cacao thread blight pathogen Marasmiellus scandens.</title>
        <authorList>
            <person name="Baruah I.K."/>
            <person name="Leung J."/>
            <person name="Bukari Y."/>
            <person name="Amoako-Attah I."/>
            <person name="Meinhardt L.W."/>
            <person name="Bailey B.A."/>
            <person name="Cohen S.P."/>
        </authorList>
    </citation>
    <scope>NUCLEOTIDE SEQUENCE [LARGE SCALE GENOMIC DNA]</scope>
    <source>
        <strain evidence="2 3">GH-19</strain>
    </source>
</reference>
<feature type="compositionally biased region" description="Polar residues" evidence="1">
    <location>
        <begin position="82"/>
        <end position="92"/>
    </location>
</feature>
<feature type="region of interest" description="Disordered" evidence="1">
    <location>
        <begin position="738"/>
        <end position="767"/>
    </location>
</feature>
<gene>
    <name evidence="2" type="ORF">VKT23_020557</name>
</gene>
<feature type="compositionally biased region" description="Polar residues" evidence="1">
    <location>
        <begin position="541"/>
        <end position="552"/>
    </location>
</feature>
<accession>A0ABR1IKJ9</accession>
<evidence type="ECO:0000313" key="2">
    <source>
        <dbReference type="EMBL" id="KAK7433788.1"/>
    </source>
</evidence>
<name>A0ABR1IKJ9_9AGAR</name>
<evidence type="ECO:0000313" key="3">
    <source>
        <dbReference type="Proteomes" id="UP001498398"/>
    </source>
</evidence>
<protein>
    <submittedName>
        <fullName evidence="2">Uncharacterized protein</fullName>
    </submittedName>
</protein>
<feature type="compositionally biased region" description="Basic and acidic residues" evidence="1">
    <location>
        <begin position="93"/>
        <end position="102"/>
    </location>
</feature>
<feature type="region of interest" description="Disordered" evidence="1">
    <location>
        <begin position="406"/>
        <end position="469"/>
    </location>
</feature>
<organism evidence="2 3">
    <name type="scientific">Marasmiellus scandens</name>
    <dbReference type="NCBI Taxonomy" id="2682957"/>
    <lineage>
        <taxon>Eukaryota</taxon>
        <taxon>Fungi</taxon>
        <taxon>Dikarya</taxon>
        <taxon>Basidiomycota</taxon>
        <taxon>Agaricomycotina</taxon>
        <taxon>Agaricomycetes</taxon>
        <taxon>Agaricomycetidae</taxon>
        <taxon>Agaricales</taxon>
        <taxon>Marasmiineae</taxon>
        <taxon>Omphalotaceae</taxon>
        <taxon>Marasmiellus</taxon>
    </lineage>
</organism>
<feature type="compositionally biased region" description="Polar residues" evidence="1">
    <location>
        <begin position="420"/>
        <end position="446"/>
    </location>
</feature>
<comment type="caution">
    <text evidence="2">The sequence shown here is derived from an EMBL/GenBank/DDBJ whole genome shotgun (WGS) entry which is preliminary data.</text>
</comment>
<dbReference type="Proteomes" id="UP001498398">
    <property type="component" value="Unassembled WGS sequence"/>
</dbReference>
<feature type="region of interest" description="Disordered" evidence="1">
    <location>
        <begin position="72"/>
        <end position="102"/>
    </location>
</feature>
<proteinExistence type="predicted"/>
<feature type="region of interest" description="Disordered" evidence="1">
    <location>
        <begin position="203"/>
        <end position="232"/>
    </location>
</feature>
<evidence type="ECO:0000256" key="1">
    <source>
        <dbReference type="SAM" id="MobiDB-lite"/>
    </source>
</evidence>
<dbReference type="EMBL" id="JBANRG010000140">
    <property type="protein sequence ID" value="KAK7433788.1"/>
    <property type="molecule type" value="Genomic_DNA"/>
</dbReference>
<keyword evidence="3" id="KW-1185">Reference proteome</keyword>